<keyword evidence="4 8" id="KW-0521">NADP</keyword>
<dbReference type="InterPro" id="IPR015895">
    <property type="entry name" value="4pyrrol_synth_GluRdtase_N"/>
</dbReference>
<dbReference type="GO" id="GO:0050661">
    <property type="term" value="F:NADP binding"/>
    <property type="evidence" value="ECO:0007669"/>
    <property type="project" value="InterPro"/>
</dbReference>
<dbReference type="GO" id="GO:0008883">
    <property type="term" value="F:glutamyl-tRNA reductase activity"/>
    <property type="evidence" value="ECO:0007669"/>
    <property type="project" value="UniProtKB-UniRule"/>
</dbReference>
<dbReference type="AlphaFoldDB" id="A0A6S6SMP3"/>
<organism evidence="17">
    <name type="scientific">uncultured Campylobacterales bacterium</name>
    <dbReference type="NCBI Taxonomy" id="352960"/>
    <lineage>
        <taxon>Bacteria</taxon>
        <taxon>Pseudomonadati</taxon>
        <taxon>Campylobacterota</taxon>
        <taxon>Epsilonproteobacteria</taxon>
        <taxon>Campylobacterales</taxon>
        <taxon>environmental samples</taxon>
    </lineage>
</organism>
<evidence type="ECO:0000256" key="1">
    <source>
        <dbReference type="ARBA" id="ARBA00005059"/>
    </source>
</evidence>
<dbReference type="Gene3D" id="3.40.50.720">
    <property type="entry name" value="NAD(P)-binding Rossmann-like Domain"/>
    <property type="match status" value="1"/>
</dbReference>
<feature type="binding site" evidence="8 10">
    <location>
        <begin position="46"/>
        <end position="49"/>
    </location>
    <ligand>
        <name>substrate</name>
    </ligand>
</feature>
<feature type="domain" description="Tetrapyrrole biosynthesis glutamyl-tRNA reductase dimerisation" evidence="14">
    <location>
        <begin position="311"/>
        <end position="406"/>
    </location>
</feature>
<feature type="active site" description="Nucleophile" evidence="8 9">
    <location>
        <position position="47"/>
    </location>
</feature>
<dbReference type="HAMAP" id="MF_00087">
    <property type="entry name" value="Glu_tRNA_reductase"/>
    <property type="match status" value="1"/>
</dbReference>
<dbReference type="UniPathway" id="UPA00251">
    <property type="reaction ID" value="UER00316"/>
</dbReference>
<dbReference type="Pfam" id="PF00745">
    <property type="entry name" value="GlutR_dimer"/>
    <property type="match status" value="1"/>
</dbReference>
<protein>
    <recommendedName>
        <fullName evidence="3 8">Glutamyl-tRNA reductase</fullName>
        <shortName evidence="8">GluTR</shortName>
        <ecNumber evidence="3 8">1.2.1.70</ecNumber>
    </recommendedName>
</protein>
<accession>A0A6S6SMP3</accession>
<dbReference type="PANTHER" id="PTHR43013">
    <property type="entry name" value="GLUTAMYL-TRNA REDUCTASE"/>
    <property type="match status" value="1"/>
</dbReference>
<dbReference type="GO" id="GO:0019353">
    <property type="term" value="P:protoporphyrinogen IX biosynthetic process from glutamate"/>
    <property type="evidence" value="ECO:0007669"/>
    <property type="project" value="TreeGrafter"/>
</dbReference>
<comment type="domain">
    <text evidence="8">Possesses an unusual extended V-shaped dimeric structure with each monomer consisting of three distinct domains arranged along a curved 'spinal' alpha-helix. The N-terminal catalytic domain specifically recognizes the glutamate moiety of the substrate. The second domain is the NADPH-binding domain, and the third C-terminal domain is responsible for dimerization.</text>
</comment>
<dbReference type="InterPro" id="IPR000343">
    <property type="entry name" value="4pyrrol_synth_GluRdtase"/>
</dbReference>
<comment type="function">
    <text evidence="8">Catalyzes the NADPH-dependent reduction of glutamyl-tRNA(Glu) to glutamate 1-semialdehyde (GSA).</text>
</comment>
<evidence type="ECO:0000256" key="5">
    <source>
        <dbReference type="ARBA" id="ARBA00023002"/>
    </source>
</evidence>
<feature type="site" description="Important for activity" evidence="8 12">
    <location>
        <position position="92"/>
    </location>
</feature>
<dbReference type="PIRSF" id="PIRSF000445">
    <property type="entry name" value="4pyrrol_synth_GluRdtase"/>
    <property type="match status" value="1"/>
</dbReference>
<feature type="binding site" evidence="8 10">
    <location>
        <position position="113"/>
    </location>
    <ligand>
        <name>substrate</name>
    </ligand>
</feature>
<evidence type="ECO:0000256" key="7">
    <source>
        <dbReference type="ARBA" id="ARBA00047464"/>
    </source>
</evidence>
<proteinExistence type="inferred from homology"/>
<sequence>MPYKILSFNHKNNPLEIREKLNFNNENIVDFLSKFRIDGEVVILSTCNRVEFITYNLNTHTLLKNIEKYLSIKLSTLNDLAQTFENTNAIKHFFSVISSLESIVLGETQIVSQIKKSFELSRNHNFTSLHLPRLLQYGLKVSSDVRNQTQISKNSVSISSVAVDFAKDFLDDDIGGFSAVVIGAGSVAKLLIKNLVKNKVNVILVNRTLENAKQISDEMGELVRIVSYDRIPELINRYRIMFSCTSSPSAIIKESMITEVNFNRIWFDLAIPRDIENFKNSKINVLRIDDLKSKSNENYQQKQEQTKYGYKLIEEHLNEFSLWTQSLEIEPLIKNLRLKAKDSSLKEINRFVNKGYISKDYQEELEKLLHASFNNFLHDATKKLKNISTNQKADTIVESIQEVFDI</sequence>
<dbReference type="InterPro" id="IPR036453">
    <property type="entry name" value="GluRdtase_dimer_dom_sf"/>
</dbReference>
<name>A0A6S6SMP3_9BACT</name>
<evidence type="ECO:0000256" key="6">
    <source>
        <dbReference type="ARBA" id="ARBA00023244"/>
    </source>
</evidence>
<reference evidence="17" key="1">
    <citation type="submission" date="2020-01" db="EMBL/GenBank/DDBJ databases">
        <authorList>
            <person name="Meier V. D."/>
            <person name="Meier V D."/>
        </authorList>
    </citation>
    <scope>NUCLEOTIDE SEQUENCE</scope>
    <source>
        <strain evidence="17">HLG_WM_MAG_12</strain>
    </source>
</reference>
<dbReference type="SUPFAM" id="SSF69075">
    <property type="entry name" value="Glutamyl tRNA-reductase dimerization domain"/>
    <property type="match status" value="1"/>
</dbReference>
<feature type="binding site" evidence="8 10">
    <location>
        <begin position="107"/>
        <end position="109"/>
    </location>
    <ligand>
        <name>substrate</name>
    </ligand>
</feature>
<evidence type="ECO:0000256" key="11">
    <source>
        <dbReference type="PIRSR" id="PIRSR000445-3"/>
    </source>
</evidence>
<comment type="catalytic activity">
    <reaction evidence="7 8 13">
        <text>(S)-4-amino-5-oxopentanoate + tRNA(Glu) + NADP(+) = L-glutamyl-tRNA(Glu) + NADPH + H(+)</text>
        <dbReference type="Rhea" id="RHEA:12344"/>
        <dbReference type="Rhea" id="RHEA-COMP:9663"/>
        <dbReference type="Rhea" id="RHEA-COMP:9680"/>
        <dbReference type="ChEBI" id="CHEBI:15378"/>
        <dbReference type="ChEBI" id="CHEBI:57501"/>
        <dbReference type="ChEBI" id="CHEBI:57783"/>
        <dbReference type="ChEBI" id="CHEBI:58349"/>
        <dbReference type="ChEBI" id="CHEBI:78442"/>
        <dbReference type="ChEBI" id="CHEBI:78520"/>
        <dbReference type="EC" id="1.2.1.70"/>
    </reaction>
</comment>
<evidence type="ECO:0000259" key="14">
    <source>
        <dbReference type="Pfam" id="PF00745"/>
    </source>
</evidence>
<comment type="miscellaneous">
    <text evidence="8">During catalysis, the active site Cys acts as a nucleophile attacking the alpha-carbonyl group of tRNA-bound glutamate with the formation of a thioester intermediate between enzyme and glutamate, and the concomitant release of tRNA(Glu). The thioester intermediate is finally reduced by direct hydride transfer from NADPH, to form the product GSA.</text>
</comment>
<dbReference type="InterPro" id="IPR036343">
    <property type="entry name" value="GluRdtase_N_sf"/>
</dbReference>
<dbReference type="SUPFAM" id="SSF51735">
    <property type="entry name" value="NAD(P)-binding Rossmann-fold domains"/>
    <property type="match status" value="1"/>
</dbReference>
<feature type="domain" description="Quinate/shikimate 5-dehydrogenase/glutamyl-tRNA reductase" evidence="15">
    <location>
        <begin position="173"/>
        <end position="293"/>
    </location>
</feature>
<dbReference type="SUPFAM" id="SSF69742">
    <property type="entry name" value="Glutamyl tRNA-reductase catalytic, N-terminal domain"/>
    <property type="match status" value="1"/>
</dbReference>
<evidence type="ECO:0000256" key="9">
    <source>
        <dbReference type="PIRSR" id="PIRSR000445-1"/>
    </source>
</evidence>
<dbReference type="Pfam" id="PF01488">
    <property type="entry name" value="Shikimate_DH"/>
    <property type="match status" value="1"/>
</dbReference>
<comment type="subunit">
    <text evidence="8">Homodimer.</text>
</comment>
<dbReference type="InterPro" id="IPR006151">
    <property type="entry name" value="Shikm_DH/Glu-tRNA_Rdtase"/>
</dbReference>
<comment type="similarity">
    <text evidence="2 8 13">Belongs to the glutamyl-tRNA reductase family.</text>
</comment>
<evidence type="ECO:0000256" key="2">
    <source>
        <dbReference type="ARBA" id="ARBA00005916"/>
    </source>
</evidence>
<evidence type="ECO:0000256" key="13">
    <source>
        <dbReference type="RuleBase" id="RU000584"/>
    </source>
</evidence>
<dbReference type="NCBIfam" id="TIGR01035">
    <property type="entry name" value="hemA"/>
    <property type="match status" value="1"/>
</dbReference>
<evidence type="ECO:0000259" key="16">
    <source>
        <dbReference type="Pfam" id="PF05201"/>
    </source>
</evidence>
<evidence type="ECO:0000259" key="15">
    <source>
        <dbReference type="Pfam" id="PF01488"/>
    </source>
</evidence>
<dbReference type="EMBL" id="CACVAW010000010">
    <property type="protein sequence ID" value="CAA6803988.1"/>
    <property type="molecule type" value="Genomic_DNA"/>
</dbReference>
<keyword evidence="5 8" id="KW-0560">Oxidoreductase</keyword>
<dbReference type="InterPro" id="IPR015896">
    <property type="entry name" value="4pyrrol_synth_GluRdtase_dimer"/>
</dbReference>
<evidence type="ECO:0000256" key="4">
    <source>
        <dbReference type="ARBA" id="ARBA00022857"/>
    </source>
</evidence>
<evidence type="ECO:0000256" key="8">
    <source>
        <dbReference type="HAMAP-Rule" id="MF_00087"/>
    </source>
</evidence>
<gene>
    <name evidence="8" type="primary">hemA</name>
    <name evidence="17" type="ORF">HELGO_WM2727</name>
</gene>
<dbReference type="Pfam" id="PF05201">
    <property type="entry name" value="GlutR_N"/>
    <property type="match status" value="1"/>
</dbReference>
<dbReference type="InterPro" id="IPR018214">
    <property type="entry name" value="GluRdtase_CS"/>
</dbReference>
<dbReference type="PANTHER" id="PTHR43013:SF1">
    <property type="entry name" value="GLUTAMYL-TRNA REDUCTASE"/>
    <property type="match status" value="1"/>
</dbReference>
<dbReference type="PROSITE" id="PS00747">
    <property type="entry name" value="GLUTR"/>
    <property type="match status" value="1"/>
</dbReference>
<evidence type="ECO:0000256" key="12">
    <source>
        <dbReference type="PIRSR" id="PIRSR000445-4"/>
    </source>
</evidence>
<dbReference type="InterPro" id="IPR036291">
    <property type="entry name" value="NAD(P)-bd_dom_sf"/>
</dbReference>
<evidence type="ECO:0000256" key="10">
    <source>
        <dbReference type="PIRSR" id="PIRSR000445-2"/>
    </source>
</evidence>
<dbReference type="Gene3D" id="3.30.460.30">
    <property type="entry name" value="Glutamyl-tRNA reductase, N-terminal domain"/>
    <property type="match status" value="1"/>
</dbReference>
<keyword evidence="6 8" id="KW-0627">Porphyrin biosynthesis</keyword>
<feature type="domain" description="Glutamyl-tRNA reductase N-terminal" evidence="16">
    <location>
        <begin position="7"/>
        <end position="149"/>
    </location>
</feature>
<evidence type="ECO:0000313" key="17">
    <source>
        <dbReference type="EMBL" id="CAA6803988.1"/>
    </source>
</evidence>
<dbReference type="EC" id="1.2.1.70" evidence="3 8"/>
<feature type="binding site" evidence="8 11">
    <location>
        <begin position="183"/>
        <end position="188"/>
    </location>
    <ligand>
        <name>NADP(+)</name>
        <dbReference type="ChEBI" id="CHEBI:58349"/>
    </ligand>
</feature>
<feature type="binding site" evidence="8 10">
    <location>
        <position position="102"/>
    </location>
    <ligand>
        <name>substrate</name>
    </ligand>
</feature>
<evidence type="ECO:0000256" key="3">
    <source>
        <dbReference type="ARBA" id="ARBA00012970"/>
    </source>
</evidence>
<comment type="pathway">
    <text evidence="1 8 13">Porphyrin-containing compound metabolism; protoporphyrin-IX biosynthesis; 5-aminolevulinate from L-glutamyl-tRNA(Glu): step 1/2.</text>
</comment>